<dbReference type="RefSeq" id="WP_106137660.1">
    <property type="nucleotide sequence ID" value="NZ_PVTE01000007.1"/>
</dbReference>
<gene>
    <name evidence="2" type="ORF">CLV58_107125</name>
</gene>
<evidence type="ECO:0000313" key="3">
    <source>
        <dbReference type="Proteomes" id="UP000238375"/>
    </source>
</evidence>
<proteinExistence type="predicted"/>
<dbReference type="Pfam" id="PF10047">
    <property type="entry name" value="DUF2281"/>
    <property type="match status" value="1"/>
</dbReference>
<dbReference type="AlphaFoldDB" id="A0A2T0T311"/>
<accession>A0A2T0T311</accession>
<dbReference type="Proteomes" id="UP000238375">
    <property type="component" value="Unassembled WGS sequence"/>
</dbReference>
<reference evidence="2 3" key="1">
    <citation type="submission" date="2018-03" db="EMBL/GenBank/DDBJ databases">
        <title>Genomic Encyclopedia of Archaeal and Bacterial Type Strains, Phase II (KMG-II): from individual species to whole genera.</title>
        <authorList>
            <person name="Goeker M."/>
        </authorList>
    </citation>
    <scope>NUCLEOTIDE SEQUENCE [LARGE SCALE GENOMIC DNA]</scope>
    <source>
        <strain evidence="2 3">DSM 28354</strain>
    </source>
</reference>
<dbReference type="OrthoDB" id="9801704at2"/>
<evidence type="ECO:0000259" key="1">
    <source>
        <dbReference type="Pfam" id="PF10047"/>
    </source>
</evidence>
<feature type="domain" description="DUF2281" evidence="1">
    <location>
        <begin position="9"/>
        <end position="65"/>
    </location>
</feature>
<organism evidence="2 3">
    <name type="scientific">Spirosoma oryzae</name>
    <dbReference type="NCBI Taxonomy" id="1469603"/>
    <lineage>
        <taxon>Bacteria</taxon>
        <taxon>Pseudomonadati</taxon>
        <taxon>Bacteroidota</taxon>
        <taxon>Cytophagia</taxon>
        <taxon>Cytophagales</taxon>
        <taxon>Cytophagaceae</taxon>
        <taxon>Spirosoma</taxon>
    </lineage>
</organism>
<sequence>MSTIHSIAEFQALSPDLRRETEHFVEFLRTKQRSQTTGEREFGYAKGKVWMAPDFDAPLDDFADYQ</sequence>
<protein>
    <submittedName>
        <fullName evidence="2">Uncharacterized protein DUF2281</fullName>
    </submittedName>
</protein>
<comment type="caution">
    <text evidence="2">The sequence shown here is derived from an EMBL/GenBank/DDBJ whole genome shotgun (WGS) entry which is preliminary data.</text>
</comment>
<dbReference type="InterPro" id="IPR018739">
    <property type="entry name" value="DUF2281"/>
</dbReference>
<keyword evidence="3" id="KW-1185">Reference proteome</keyword>
<dbReference type="EMBL" id="PVTE01000007">
    <property type="protein sequence ID" value="PRY40031.1"/>
    <property type="molecule type" value="Genomic_DNA"/>
</dbReference>
<evidence type="ECO:0000313" key="2">
    <source>
        <dbReference type="EMBL" id="PRY40031.1"/>
    </source>
</evidence>
<name>A0A2T0T311_9BACT</name>